<dbReference type="PANTHER" id="PTHR33130:SF43">
    <property type="entry name" value="OS01G0688600 PROTEIN"/>
    <property type="match status" value="1"/>
</dbReference>
<proteinExistence type="predicted"/>
<feature type="region of interest" description="Disordered" evidence="1">
    <location>
        <begin position="1"/>
        <end position="36"/>
    </location>
</feature>
<dbReference type="Pfam" id="PF07797">
    <property type="entry name" value="DUF1639"/>
    <property type="match status" value="1"/>
</dbReference>
<feature type="compositionally biased region" description="Basic and acidic residues" evidence="1">
    <location>
        <begin position="1"/>
        <end position="11"/>
    </location>
</feature>
<feature type="compositionally biased region" description="Basic and acidic residues" evidence="1">
    <location>
        <begin position="221"/>
        <end position="230"/>
    </location>
</feature>
<feature type="compositionally biased region" description="Low complexity" evidence="1">
    <location>
        <begin position="146"/>
        <end position="159"/>
    </location>
</feature>
<feature type="compositionally biased region" description="Basic and acidic residues" evidence="1">
    <location>
        <begin position="74"/>
        <end position="91"/>
    </location>
</feature>
<evidence type="ECO:0000313" key="2">
    <source>
        <dbReference type="EMBL" id="KAF5940273.1"/>
    </source>
</evidence>
<reference evidence="2 3" key="2">
    <citation type="submission" date="2020-07" db="EMBL/GenBank/DDBJ databases">
        <title>Genome assembly of wild tea tree DASZ reveals pedigree and selection history of tea varieties.</title>
        <authorList>
            <person name="Zhang W."/>
        </authorList>
    </citation>
    <scope>NUCLEOTIDE SEQUENCE [LARGE SCALE GENOMIC DNA]</scope>
    <source>
        <strain evidence="3">cv. G240</strain>
        <tissue evidence="2">Leaf</tissue>
    </source>
</reference>
<evidence type="ECO:0000313" key="3">
    <source>
        <dbReference type="Proteomes" id="UP000593564"/>
    </source>
</evidence>
<feature type="region of interest" description="Disordered" evidence="1">
    <location>
        <begin position="53"/>
        <end position="108"/>
    </location>
</feature>
<organism evidence="2 3">
    <name type="scientific">Camellia sinensis</name>
    <name type="common">Tea plant</name>
    <name type="synonym">Thea sinensis</name>
    <dbReference type="NCBI Taxonomy" id="4442"/>
    <lineage>
        <taxon>Eukaryota</taxon>
        <taxon>Viridiplantae</taxon>
        <taxon>Streptophyta</taxon>
        <taxon>Embryophyta</taxon>
        <taxon>Tracheophyta</taxon>
        <taxon>Spermatophyta</taxon>
        <taxon>Magnoliopsida</taxon>
        <taxon>eudicotyledons</taxon>
        <taxon>Gunneridae</taxon>
        <taxon>Pentapetalae</taxon>
        <taxon>asterids</taxon>
        <taxon>Ericales</taxon>
        <taxon>Theaceae</taxon>
        <taxon>Camellia</taxon>
    </lineage>
</organism>
<dbReference type="PANTHER" id="PTHR33130">
    <property type="entry name" value="PUTATIVE (DUF1639)-RELATED"/>
    <property type="match status" value="1"/>
</dbReference>
<comment type="caution">
    <text evidence="2">The sequence shown here is derived from an EMBL/GenBank/DDBJ whole genome shotgun (WGS) entry which is preliminary data.</text>
</comment>
<protein>
    <submittedName>
        <fullName evidence="2">Uncharacterized protein</fullName>
    </submittedName>
</protein>
<feature type="region of interest" description="Disordered" evidence="1">
    <location>
        <begin position="131"/>
        <end position="173"/>
    </location>
</feature>
<dbReference type="AlphaFoldDB" id="A0A7J7GHQ6"/>
<reference evidence="3" key="1">
    <citation type="journal article" date="2020" name="Nat. Commun.">
        <title>Genome assembly of wild tea tree DASZ reveals pedigree and selection history of tea varieties.</title>
        <authorList>
            <person name="Zhang W."/>
            <person name="Zhang Y."/>
            <person name="Qiu H."/>
            <person name="Guo Y."/>
            <person name="Wan H."/>
            <person name="Zhang X."/>
            <person name="Scossa F."/>
            <person name="Alseekh S."/>
            <person name="Zhang Q."/>
            <person name="Wang P."/>
            <person name="Xu L."/>
            <person name="Schmidt M.H."/>
            <person name="Jia X."/>
            <person name="Li D."/>
            <person name="Zhu A."/>
            <person name="Guo F."/>
            <person name="Chen W."/>
            <person name="Ni D."/>
            <person name="Usadel B."/>
            <person name="Fernie A.R."/>
            <person name="Wen W."/>
        </authorList>
    </citation>
    <scope>NUCLEOTIDE SEQUENCE [LARGE SCALE GENOMIC DNA]</scope>
    <source>
        <strain evidence="3">cv. G240</strain>
    </source>
</reference>
<dbReference type="EMBL" id="JACBKZ010000010">
    <property type="protein sequence ID" value="KAF5940273.1"/>
    <property type="molecule type" value="Genomic_DNA"/>
</dbReference>
<sequence length="383" mass="41889">MVMLGEERERGGGGGGGRAEKLMAMGPERSKPLHNFKMPCLKWGNQKLLRCMKMNPNGEDSSSSADQRFFSASKLDKKGLIEPRRREELEKSPSPAERRRKSSDGDQRIDAFRTKLLFHLQTAADKIKDAILRKGSEEEEEEERPAAAAAAAASVPAAEAETEASRPWNLRTRRAACKAPNGMNGNLIIGGGGGGGGGGNGGGAKSLQIEERKPNYSPSRTENKSPKLRGDVTAAAAEDSPTGEKRERAKFSVSLSRREIEDDFMNLTGHRPPRRPKKRPKIVQKQLDTLFPGLWMTEITADIYKVPDVPETGNVVIGGGVAIVCGSFKVHLFADSTGVLGPLISGILCTIFVNWEFDEIVEFPDMAQQLGHLARRMYVMFVE</sequence>
<feature type="compositionally biased region" description="Basic and acidic residues" evidence="1">
    <location>
        <begin position="242"/>
        <end position="252"/>
    </location>
</feature>
<feature type="region of interest" description="Disordered" evidence="1">
    <location>
        <begin position="196"/>
        <end position="252"/>
    </location>
</feature>
<name>A0A7J7GHQ6_CAMSI</name>
<gene>
    <name evidence="2" type="ORF">HYC85_021440</name>
</gene>
<evidence type="ECO:0000256" key="1">
    <source>
        <dbReference type="SAM" id="MobiDB-lite"/>
    </source>
</evidence>
<dbReference type="InterPro" id="IPR012438">
    <property type="entry name" value="DUF1639"/>
</dbReference>
<keyword evidence="3" id="KW-1185">Reference proteome</keyword>
<accession>A0A7J7GHQ6</accession>
<dbReference type="Proteomes" id="UP000593564">
    <property type="component" value="Unassembled WGS sequence"/>
</dbReference>